<gene>
    <name evidence="2" type="ORF">JBL43_11590</name>
</gene>
<dbReference type="RefSeq" id="WP_198841599.1">
    <property type="nucleotide sequence ID" value="NZ_JAEHFJ010000005.1"/>
</dbReference>
<evidence type="ECO:0000256" key="1">
    <source>
        <dbReference type="SAM" id="SignalP"/>
    </source>
</evidence>
<protein>
    <recommendedName>
        <fullName evidence="4">DUF4836 family protein</fullName>
    </recommendedName>
</protein>
<evidence type="ECO:0008006" key="4">
    <source>
        <dbReference type="Google" id="ProtNLM"/>
    </source>
</evidence>
<reference evidence="2 3" key="1">
    <citation type="submission" date="2020-12" db="EMBL/GenBank/DDBJ databases">
        <title>Aureibaculum luteum sp. nov. and Aureibaculum flavum sp. nov., novel members of the family Flavobacteriaceae isolated from Antarctic intertidal sediments.</title>
        <authorList>
            <person name="He X."/>
            <person name="Zhang X."/>
        </authorList>
    </citation>
    <scope>NUCLEOTIDE SEQUENCE [LARGE SCALE GENOMIC DNA]</scope>
    <source>
        <strain evidence="2 3">A20</strain>
    </source>
</reference>
<evidence type="ECO:0000313" key="3">
    <source>
        <dbReference type="Proteomes" id="UP000623301"/>
    </source>
</evidence>
<dbReference type="Proteomes" id="UP000623301">
    <property type="component" value="Unassembled WGS sequence"/>
</dbReference>
<keyword evidence="1" id="KW-0732">Signal</keyword>
<name>A0ABS0WSE1_9FLAO</name>
<organism evidence="2 3">
    <name type="scientific">Aureibaculum flavum</name>
    <dbReference type="NCBI Taxonomy" id="2795986"/>
    <lineage>
        <taxon>Bacteria</taxon>
        <taxon>Pseudomonadati</taxon>
        <taxon>Bacteroidota</taxon>
        <taxon>Flavobacteriia</taxon>
        <taxon>Flavobacteriales</taxon>
        <taxon>Flavobacteriaceae</taxon>
        <taxon>Aureibaculum</taxon>
    </lineage>
</organism>
<sequence>MKKIMLTLALAATTFSFAQQLESKIPANAQAVISVNGNNIFDLISLTDFDTNALGKEMIKEFKRENEDFNGLADFGVDLESKAFYFYQPSDSISYHSFILKIKDRKKFEAIFNASSKEEIVKKGNISTFADHNTAIMWNDNMLLFIGGDKSYSYFDEHKERLMNEFGGEDQDFYDVKKVVVAQWISNYSSTIFNYNGASILSNKSYVKTIDKNAEASAWVNSYGELMSGVMGGFSYYMGGLKPNYNNLGFGTMSAHLYFEKNEAKITTNMEVNDTWKKAFKNIYKSKIDQSFFKYFNENEIIGYTSVAMNTEAVLDEYPNLISQIYGGMLPDFREEMEVGTELFSVLIDEEAVGDLITGNMLFVLNDLGEKEVTYTTYEYDDDYKETEVTKTKTEMSPEFTFMVGSENEKLLYKLIKLGVKHKALEQNANYYKLNLPNKTPFDLYAVIKDGIVFITSSEKQLANIISPNPVSFTGEHKKLIRKNAAVMYLDVKKLLAKIPSEDLSRDEKKMFSFANDNINNVHYKTGKMKGNSMVSEFVVDTADNRENSLKVLLDFMDFMMK</sequence>
<keyword evidence="3" id="KW-1185">Reference proteome</keyword>
<evidence type="ECO:0000313" key="2">
    <source>
        <dbReference type="EMBL" id="MBJ2174883.1"/>
    </source>
</evidence>
<dbReference type="EMBL" id="JAEHFJ010000005">
    <property type="protein sequence ID" value="MBJ2174883.1"/>
    <property type="molecule type" value="Genomic_DNA"/>
</dbReference>
<comment type="caution">
    <text evidence="2">The sequence shown here is derived from an EMBL/GenBank/DDBJ whole genome shotgun (WGS) entry which is preliminary data.</text>
</comment>
<feature type="signal peptide" evidence="1">
    <location>
        <begin position="1"/>
        <end position="18"/>
    </location>
</feature>
<proteinExistence type="predicted"/>
<accession>A0ABS0WSE1</accession>
<feature type="chain" id="PRO_5046542546" description="DUF4836 family protein" evidence="1">
    <location>
        <begin position="19"/>
        <end position="562"/>
    </location>
</feature>